<evidence type="ECO:0000256" key="2">
    <source>
        <dbReference type="ARBA" id="ARBA00022487"/>
    </source>
</evidence>
<dbReference type="Gene3D" id="3.40.50.1820">
    <property type="entry name" value="alpha/beta hydrolase"/>
    <property type="match status" value="1"/>
</dbReference>
<keyword evidence="3 5" id="KW-0378">Hydrolase</keyword>
<dbReference type="AlphaFoldDB" id="R4G810"/>
<dbReference type="PANTHER" id="PTHR43142">
    <property type="entry name" value="CARBOXYLIC ESTER HYDROLASE"/>
    <property type="match status" value="1"/>
</dbReference>
<dbReference type="PROSITE" id="PS00941">
    <property type="entry name" value="CARBOXYLESTERASE_B_2"/>
    <property type="match status" value="1"/>
</dbReference>
<feature type="domain" description="Carboxylesterase type B" evidence="7">
    <location>
        <begin position="18"/>
        <end position="524"/>
    </location>
</feature>
<dbReference type="PROSITE" id="PS00122">
    <property type="entry name" value="CARBOXYLESTERASE_B_1"/>
    <property type="match status" value="1"/>
</dbReference>
<dbReference type="InterPro" id="IPR029058">
    <property type="entry name" value="AB_hydrolase_fold"/>
</dbReference>
<name>R4G810_RHOPR</name>
<protein>
    <recommendedName>
        <fullName evidence="5">Carboxylic ester hydrolase</fullName>
        <ecNumber evidence="5">3.1.1.-</ecNumber>
    </recommendedName>
</protein>
<proteinExistence type="evidence at transcript level"/>
<dbReference type="SUPFAM" id="SSF53474">
    <property type="entry name" value="alpha/beta-Hydrolases"/>
    <property type="match status" value="1"/>
</dbReference>
<dbReference type="InterPro" id="IPR019819">
    <property type="entry name" value="Carboxylesterase_B_CS"/>
</dbReference>
<feature type="signal peptide" evidence="6">
    <location>
        <begin position="1"/>
        <end position="15"/>
    </location>
</feature>
<evidence type="ECO:0000256" key="5">
    <source>
        <dbReference type="RuleBase" id="RU361235"/>
    </source>
</evidence>
<dbReference type="VEuPathDB" id="VectorBase:RPRC003806"/>
<sequence length="539" mass="60529">MRLCLLFILILLASGYSLIVKTKLGNVQGEVRKSRDGKIYHAFTKLPYAKPPLGKLRFKNPVKAEPWQGTLNATEDLPKCIQIPSFIPSMRNKPIGQEDCLYLSVYTPEVSPTENLPVLVYVHGGGFRCGDVGSKHSADFFMDENVVIVNLHYRLAALGFLSTENSIMPGNFGLKDQALALKWVHENIDSFGGDPNKITIFGESAGGVSTHYLSMSPLCKDLVNGVISESGAVNQFWGFGAPGTARPLAEEVARKVGCGDRSDEEMLACLQEVNVTELITVELDFLFGDFDPVVVFRPVQEPEAEGAFMPFDPLHKETNKPWLTGVVKNEGLIKTASLLTQDISVTKQFIDNIDEFLPRMLYLNNTCPKVKRTAEILKNKYFPNPITIESAQQGLCDLYSDAFFIYPMCEGVRRHKGPLYQYFFDYRGGSSLLDKWGDLNLGVSHADELLLLFNWRENFPKRRTKDEQLSGILVKMWANFARNQNPSPSGDPLWPEGSSSHEYLHIAENFSVKKNLKQNVQEWWSNLPIYKTANIKSEL</sequence>
<reference evidence="8" key="1">
    <citation type="submission" date="2013-04" db="EMBL/GenBank/DDBJ databases">
        <title>An insight into the transcriptome of the digestive tract of the blood sucking bug, Rhodnius prolixus.</title>
        <authorList>
            <person name="Ribeiro J.M.C."/>
            <person name="Genta F.A."/>
            <person name="Sorgine M.H.F."/>
            <person name="Paiva-Silva G.O."/>
            <person name="Majerowicz D."/>
            <person name="Medeiros M."/>
            <person name="Koerich L."/>
            <person name="Terra W.R."/>
            <person name="Ferreira C."/>
            <person name="Pimentel A.C."/>
            <person name="Bisch P.M."/>
            <person name="Diniz M.M.P."/>
            <person name="Nascimento R."/>
            <person name="Salmon D."/>
            <person name="Silber A.M."/>
            <person name="Alves M."/>
            <person name="Oliveira M.F."/>
            <person name="Gondim K.C."/>
            <person name="Silva Neto M.A.C."/>
            <person name="Atella G.C."/>
            <person name="Araujo H."/>
            <person name="Dias F.S."/>
            <person name="Polycarpo C.R."/>
            <person name="Fampa P."/>
            <person name="Melo A.C."/>
            <person name="Tanaka A.S."/>
            <person name="Balczun C."/>
            <person name="Oliveira J.H.M."/>
            <person name="Goncalves R."/>
            <person name="Lazoski C."/>
            <person name="Pereira M.A."/>
            <person name="Rivera-Pomar R."/>
            <person name="Diambra L."/>
            <person name="Schaub G.A."/>
            <person name="Garcia E.S."/>
            <person name="Azambuja P."/>
            <person name="Braz G.R.C."/>
            <person name="Oliveira P.L."/>
        </authorList>
    </citation>
    <scope>NUCLEOTIDE SEQUENCE</scope>
</reference>
<evidence type="ECO:0000259" key="7">
    <source>
        <dbReference type="Pfam" id="PF00135"/>
    </source>
</evidence>
<organism evidence="8">
    <name type="scientific">Rhodnius prolixus</name>
    <name type="common">Triatomid bug</name>
    <dbReference type="NCBI Taxonomy" id="13249"/>
    <lineage>
        <taxon>Eukaryota</taxon>
        <taxon>Metazoa</taxon>
        <taxon>Ecdysozoa</taxon>
        <taxon>Arthropoda</taxon>
        <taxon>Hexapoda</taxon>
        <taxon>Insecta</taxon>
        <taxon>Pterygota</taxon>
        <taxon>Neoptera</taxon>
        <taxon>Paraneoptera</taxon>
        <taxon>Hemiptera</taxon>
        <taxon>Heteroptera</taxon>
        <taxon>Panheteroptera</taxon>
        <taxon>Cimicomorpha</taxon>
        <taxon>Reduviidae</taxon>
        <taxon>Triatominae</taxon>
        <taxon>Rhodnius</taxon>
    </lineage>
</organism>
<dbReference type="Pfam" id="PF00135">
    <property type="entry name" value="COesterase"/>
    <property type="match status" value="1"/>
</dbReference>
<keyword evidence="2" id="KW-0719">Serine esterase</keyword>
<dbReference type="HOGENOM" id="CLU_006586_13_2_1"/>
<dbReference type="InterPro" id="IPR002018">
    <property type="entry name" value="CarbesteraseB"/>
</dbReference>
<accession>R4G810</accession>
<evidence type="ECO:0000256" key="6">
    <source>
        <dbReference type="SAM" id="SignalP"/>
    </source>
</evidence>
<evidence type="ECO:0000256" key="4">
    <source>
        <dbReference type="ARBA" id="ARBA00023180"/>
    </source>
</evidence>
<keyword evidence="4" id="KW-0325">Glycoprotein</keyword>
<dbReference type="InterPro" id="IPR019826">
    <property type="entry name" value="Carboxylesterase_B_AS"/>
</dbReference>
<dbReference type="PANTHER" id="PTHR43142:SF1">
    <property type="entry name" value="CARBOXYLIC ESTER HYDROLASE"/>
    <property type="match status" value="1"/>
</dbReference>
<comment type="similarity">
    <text evidence="1 5">Belongs to the type-B carboxylesterase/lipase family.</text>
</comment>
<dbReference type="ESTHER" id="rhopr-r4g810">
    <property type="family name" value="Carb_B_Arthropoda"/>
</dbReference>
<evidence type="ECO:0000256" key="3">
    <source>
        <dbReference type="ARBA" id="ARBA00022801"/>
    </source>
</evidence>
<evidence type="ECO:0000256" key="1">
    <source>
        <dbReference type="ARBA" id="ARBA00005964"/>
    </source>
</evidence>
<dbReference type="EMBL" id="GAHY01001787">
    <property type="protein sequence ID" value="JAA75723.1"/>
    <property type="molecule type" value="mRNA"/>
</dbReference>
<dbReference type="GO" id="GO:0052689">
    <property type="term" value="F:carboxylic ester hydrolase activity"/>
    <property type="evidence" value="ECO:0007669"/>
    <property type="project" value="UniProtKB-KW"/>
</dbReference>
<keyword evidence="6" id="KW-0732">Signal</keyword>
<dbReference type="EC" id="3.1.1.-" evidence="5"/>
<feature type="chain" id="PRO_5013379852" description="Carboxylic ester hydrolase" evidence="6">
    <location>
        <begin position="16"/>
        <end position="539"/>
    </location>
</feature>
<evidence type="ECO:0000313" key="8">
    <source>
        <dbReference type="EMBL" id="JAA75723.1"/>
    </source>
</evidence>